<gene>
    <name evidence="3" type="ORF">RDB_LOCUS28568</name>
</gene>
<organism evidence="3 4">
    <name type="scientific">Rhizoctonia solani</name>
    <dbReference type="NCBI Taxonomy" id="456999"/>
    <lineage>
        <taxon>Eukaryota</taxon>
        <taxon>Fungi</taxon>
        <taxon>Dikarya</taxon>
        <taxon>Basidiomycota</taxon>
        <taxon>Agaricomycotina</taxon>
        <taxon>Agaricomycetes</taxon>
        <taxon>Cantharellales</taxon>
        <taxon>Ceratobasidiaceae</taxon>
        <taxon>Rhizoctonia</taxon>
    </lineage>
</organism>
<evidence type="ECO:0000256" key="1">
    <source>
        <dbReference type="ARBA" id="ARBA00007980"/>
    </source>
</evidence>
<dbReference type="Pfam" id="PF03966">
    <property type="entry name" value="Trm112p"/>
    <property type="match status" value="1"/>
</dbReference>
<dbReference type="PANTHER" id="PTHR12773:SF0">
    <property type="entry name" value="MULTIFUNCTIONAL METHYLTRANSFERASE SUBUNIT TRM112-LIKE PROTEIN"/>
    <property type="match status" value="1"/>
</dbReference>
<dbReference type="PANTHER" id="PTHR12773">
    <property type="entry name" value="UPF0315 PROTEIN-RELATED"/>
    <property type="match status" value="1"/>
</dbReference>
<evidence type="ECO:0008006" key="5">
    <source>
        <dbReference type="Google" id="ProtNLM"/>
    </source>
</evidence>
<dbReference type="GO" id="GO:0046982">
    <property type="term" value="F:protein heterodimerization activity"/>
    <property type="evidence" value="ECO:0007669"/>
    <property type="project" value="InterPro"/>
</dbReference>
<proteinExistence type="inferred from homology"/>
<dbReference type="FunFam" id="2.20.25.10:FF:000018">
    <property type="entry name" value="Multifunctional methyltransferase subunit TRM112-like B"/>
    <property type="match status" value="1"/>
</dbReference>
<dbReference type="CDD" id="cd21089">
    <property type="entry name" value="Trm112-like"/>
    <property type="match status" value="1"/>
</dbReference>
<dbReference type="EMBL" id="CAJMWS010000167">
    <property type="protein sequence ID" value="CAE6374777.1"/>
    <property type="molecule type" value="Genomic_DNA"/>
</dbReference>
<comment type="subunit">
    <text evidence="2">Interacts with TRM9.</text>
</comment>
<dbReference type="InterPro" id="IPR039127">
    <property type="entry name" value="Trm112"/>
</dbReference>
<dbReference type="Gene3D" id="2.20.25.10">
    <property type="match status" value="1"/>
</dbReference>
<sequence length="171" mass="19110">MACPSVSVNHNLSGAHQTLGPRVSAAIPIYSKFSTPDRITPCIIVMVRLITHNILACHAKNCNSNNFPLRFKDAQLAVKEAEFNPDFLRKFMPRLEWGALVDTARQLGDDSLPEMQPAPGTEDEEFLQKLHHVLLEIHIEEGSMICPNCGHAYMIMQGIPNMLLAEHEIAR</sequence>
<evidence type="ECO:0000313" key="3">
    <source>
        <dbReference type="EMBL" id="CAE6374777.1"/>
    </source>
</evidence>
<protein>
    <recommendedName>
        <fullName evidence="5">Trm112p-domain-containing protein</fullName>
    </recommendedName>
</protein>
<dbReference type="InterPro" id="IPR005651">
    <property type="entry name" value="Trm112-like"/>
</dbReference>
<evidence type="ECO:0000256" key="2">
    <source>
        <dbReference type="ARBA" id="ARBA00065633"/>
    </source>
</evidence>
<name>A0A8H2WHT7_9AGAM</name>
<dbReference type="GO" id="GO:0030488">
    <property type="term" value="P:tRNA methylation"/>
    <property type="evidence" value="ECO:0007669"/>
    <property type="project" value="TreeGrafter"/>
</dbReference>
<accession>A0A8H2WHT7</accession>
<reference evidence="3" key="1">
    <citation type="submission" date="2021-01" db="EMBL/GenBank/DDBJ databases">
        <authorList>
            <person name="Kaushik A."/>
        </authorList>
    </citation>
    <scope>NUCLEOTIDE SEQUENCE</scope>
    <source>
        <strain evidence="3">AG1-1C</strain>
    </source>
</reference>
<dbReference type="GO" id="GO:0070476">
    <property type="term" value="P:rRNA (guanine-N7)-methylation"/>
    <property type="evidence" value="ECO:0007669"/>
    <property type="project" value="TreeGrafter"/>
</dbReference>
<dbReference type="SUPFAM" id="SSF158997">
    <property type="entry name" value="Trm112p-like"/>
    <property type="match status" value="1"/>
</dbReference>
<comment type="caution">
    <text evidence="3">The sequence shown here is derived from an EMBL/GenBank/DDBJ whole genome shotgun (WGS) entry which is preliminary data.</text>
</comment>
<dbReference type="AlphaFoldDB" id="A0A8H2WHT7"/>
<dbReference type="Proteomes" id="UP000663846">
    <property type="component" value="Unassembled WGS sequence"/>
</dbReference>
<comment type="similarity">
    <text evidence="1">Belongs to the TRM112 family.</text>
</comment>
<evidence type="ECO:0000313" key="4">
    <source>
        <dbReference type="Proteomes" id="UP000663846"/>
    </source>
</evidence>